<dbReference type="PROSITE" id="PS51409">
    <property type="entry name" value="ARGINASE_2"/>
    <property type="match status" value="1"/>
</dbReference>
<dbReference type="InterPro" id="IPR014033">
    <property type="entry name" value="Arginase"/>
</dbReference>
<evidence type="ECO:0000256" key="9">
    <source>
        <dbReference type="NCBIfam" id="TIGR01229"/>
    </source>
</evidence>
<dbReference type="GO" id="GO:0004053">
    <property type="term" value="F:arginase activity"/>
    <property type="evidence" value="ECO:0007669"/>
    <property type="project" value="UniProtKB-UniRule"/>
</dbReference>
<keyword evidence="15" id="KW-1185">Reference proteome</keyword>
<evidence type="ECO:0000313" key="15">
    <source>
        <dbReference type="Proteomes" id="UP000321440"/>
    </source>
</evidence>
<dbReference type="InterPro" id="IPR020855">
    <property type="entry name" value="Ureohydrolase_Mn_BS"/>
</dbReference>
<dbReference type="RefSeq" id="WP_146817212.1">
    <property type="nucleotide sequence ID" value="NZ_BJYA01000014.1"/>
</dbReference>
<reference evidence="14 15" key="1">
    <citation type="submission" date="2019-07" db="EMBL/GenBank/DDBJ databases">
        <title>Whole genome shotgun sequence of Alkalibacillus haloalkaliphilus NBRC 103110.</title>
        <authorList>
            <person name="Hosoyama A."/>
            <person name="Uohara A."/>
            <person name="Ohji S."/>
            <person name="Ichikawa N."/>
        </authorList>
    </citation>
    <scope>NUCLEOTIDE SEQUENCE [LARGE SCALE GENOMIC DNA]</scope>
    <source>
        <strain evidence="14 15">NBRC 103110</strain>
    </source>
</reference>
<accession>A0A511W5M9</accession>
<dbReference type="GO" id="GO:0006525">
    <property type="term" value="P:arginine metabolic process"/>
    <property type="evidence" value="ECO:0007669"/>
    <property type="project" value="UniProtKB-KW"/>
</dbReference>
<keyword evidence="6 12" id="KW-0378">Hydrolase</keyword>
<dbReference type="OrthoDB" id="9789727at2"/>
<feature type="binding site" evidence="10">
    <location>
        <position position="100"/>
    </location>
    <ligand>
        <name>Mn(2+)</name>
        <dbReference type="ChEBI" id="CHEBI:29035"/>
        <label>1</label>
    </ligand>
</feature>
<proteinExistence type="inferred from homology"/>
<dbReference type="AlphaFoldDB" id="A0A511W5M9"/>
<dbReference type="Pfam" id="PF00491">
    <property type="entry name" value="Arginase"/>
    <property type="match status" value="1"/>
</dbReference>
<evidence type="ECO:0000256" key="5">
    <source>
        <dbReference type="ARBA" id="ARBA00022723"/>
    </source>
</evidence>
<dbReference type="EMBL" id="BJYA01000014">
    <property type="protein sequence ID" value="GEN46409.1"/>
    <property type="molecule type" value="Genomic_DNA"/>
</dbReference>
<dbReference type="UniPathway" id="UPA00158">
    <property type="reaction ID" value="UER00270"/>
</dbReference>
<sequence>MKNRVGIIGAPITIAQPNYGVDLGPNAIRYAGLHKRLDGLNVKYEDYGNIDIKNEGSNEKDPKTNLKNLKEVTSGNQKIADKLKKIKSKGDFPLILGGDHSIAIGTIAGLYSFYQELGVIWFDAHADLNSGETSPSGNIHGMSLAASLGVGHQDLTSINGDGPKVKPENTVIIGARSIDEGERKFIKEHGVQVYTMHDIEKRGMDAVIKEAIDYLRPRVNGVHLSLDVDGIDPLHTPGTGTPVDGGPSYRETFHAMSTLYDSEILTSVEIVEVNPLLDQRNQTAEVATDMIAAVFGEKYI</sequence>
<dbReference type="PIRSF" id="PIRSF036979">
    <property type="entry name" value="Arginase"/>
    <property type="match status" value="1"/>
</dbReference>
<evidence type="ECO:0000256" key="13">
    <source>
        <dbReference type="RuleBase" id="RU361159"/>
    </source>
</evidence>
<evidence type="ECO:0000256" key="1">
    <source>
        <dbReference type="ARBA" id="ARBA00005098"/>
    </source>
</evidence>
<dbReference type="PANTHER" id="PTHR43782">
    <property type="entry name" value="ARGINASE"/>
    <property type="match status" value="1"/>
</dbReference>
<dbReference type="Gene3D" id="3.40.800.10">
    <property type="entry name" value="Ureohydrolase domain"/>
    <property type="match status" value="1"/>
</dbReference>
<dbReference type="InterPro" id="IPR006035">
    <property type="entry name" value="Ureohydrolase"/>
</dbReference>
<dbReference type="GO" id="GO:0030145">
    <property type="term" value="F:manganese ion binding"/>
    <property type="evidence" value="ECO:0007669"/>
    <property type="project" value="TreeGrafter"/>
</dbReference>
<feature type="binding site" evidence="10">
    <location>
        <position position="227"/>
    </location>
    <ligand>
        <name>Mn(2+)</name>
        <dbReference type="ChEBI" id="CHEBI:29035"/>
        <label>1</label>
    </ligand>
</feature>
<feature type="binding site" evidence="10">
    <location>
        <position position="125"/>
    </location>
    <ligand>
        <name>Mn(2+)</name>
        <dbReference type="ChEBI" id="CHEBI:29035"/>
        <label>1</label>
    </ligand>
</feature>
<evidence type="ECO:0000256" key="3">
    <source>
        <dbReference type="ARBA" id="ARBA00018123"/>
    </source>
</evidence>
<dbReference type="SUPFAM" id="SSF52768">
    <property type="entry name" value="Arginase/deacetylase"/>
    <property type="match status" value="1"/>
</dbReference>
<feature type="binding site" evidence="10">
    <location>
        <position position="123"/>
    </location>
    <ligand>
        <name>Mn(2+)</name>
        <dbReference type="ChEBI" id="CHEBI:29035"/>
        <label>1</label>
    </ligand>
</feature>
<comment type="caution">
    <text evidence="14">The sequence shown here is derived from an EMBL/GenBank/DDBJ whole genome shotgun (WGS) entry which is preliminary data.</text>
</comment>
<evidence type="ECO:0000256" key="7">
    <source>
        <dbReference type="ARBA" id="ARBA00023211"/>
    </source>
</evidence>
<evidence type="ECO:0000256" key="10">
    <source>
        <dbReference type="PIRSR" id="PIRSR036979-1"/>
    </source>
</evidence>
<dbReference type="FunFam" id="3.40.800.10:FF:000005">
    <property type="entry name" value="Arginase"/>
    <property type="match status" value="1"/>
</dbReference>
<dbReference type="InterPro" id="IPR023696">
    <property type="entry name" value="Ureohydrolase_dom_sf"/>
</dbReference>
<evidence type="ECO:0000256" key="11">
    <source>
        <dbReference type="PROSITE-ProRule" id="PRU00742"/>
    </source>
</evidence>
<evidence type="ECO:0000256" key="12">
    <source>
        <dbReference type="RuleBase" id="RU003684"/>
    </source>
</evidence>
<evidence type="ECO:0000313" key="14">
    <source>
        <dbReference type="EMBL" id="GEN46409.1"/>
    </source>
</evidence>
<keyword evidence="7 10" id="KW-0464">Manganese</keyword>
<feature type="binding site" evidence="10">
    <location>
        <position position="127"/>
    </location>
    <ligand>
        <name>Mn(2+)</name>
        <dbReference type="ChEBI" id="CHEBI:29035"/>
        <label>1</label>
    </ligand>
</feature>
<dbReference type="GO" id="GO:0005737">
    <property type="term" value="C:cytoplasm"/>
    <property type="evidence" value="ECO:0007669"/>
    <property type="project" value="TreeGrafter"/>
</dbReference>
<keyword evidence="5 10" id="KW-0479">Metal-binding</keyword>
<dbReference type="CDD" id="cd09989">
    <property type="entry name" value="Arginase"/>
    <property type="match status" value="1"/>
</dbReference>
<evidence type="ECO:0000256" key="8">
    <source>
        <dbReference type="ARBA" id="ARBA00047391"/>
    </source>
</evidence>
<name>A0A511W5M9_9BACI</name>
<comment type="similarity">
    <text evidence="11 12">Belongs to the arginase family.</text>
</comment>
<dbReference type="PRINTS" id="PR00116">
    <property type="entry name" value="ARGINASE"/>
</dbReference>
<evidence type="ECO:0000256" key="4">
    <source>
        <dbReference type="ARBA" id="ARBA00022503"/>
    </source>
</evidence>
<dbReference type="EC" id="3.5.3.1" evidence="2 9"/>
<dbReference type="PANTHER" id="PTHR43782:SF3">
    <property type="entry name" value="ARGINASE"/>
    <property type="match status" value="1"/>
</dbReference>
<protein>
    <recommendedName>
        <fullName evidence="3 9">Arginase</fullName>
        <ecNumber evidence="2 9">3.5.3.1</ecNumber>
    </recommendedName>
</protein>
<keyword evidence="4 13" id="KW-0056">Arginine metabolism</keyword>
<feature type="binding site" evidence="10">
    <location>
        <position position="229"/>
    </location>
    <ligand>
        <name>Mn(2+)</name>
        <dbReference type="ChEBI" id="CHEBI:29035"/>
        <label>1</label>
    </ligand>
</feature>
<dbReference type="PROSITE" id="PS01053">
    <property type="entry name" value="ARGINASE_1"/>
    <property type="match status" value="1"/>
</dbReference>
<evidence type="ECO:0000256" key="2">
    <source>
        <dbReference type="ARBA" id="ARBA00012168"/>
    </source>
</evidence>
<comment type="cofactor">
    <cofactor evidence="10 13">
        <name>Mn(2+)</name>
        <dbReference type="ChEBI" id="CHEBI:29035"/>
    </cofactor>
    <text evidence="10 13">Binds 2 manganese ions per subunit.</text>
</comment>
<organism evidence="14 15">
    <name type="scientific">Alkalibacillus haloalkaliphilus</name>
    <dbReference type="NCBI Taxonomy" id="94136"/>
    <lineage>
        <taxon>Bacteria</taxon>
        <taxon>Bacillati</taxon>
        <taxon>Bacillota</taxon>
        <taxon>Bacilli</taxon>
        <taxon>Bacillales</taxon>
        <taxon>Bacillaceae</taxon>
        <taxon>Alkalibacillus</taxon>
    </lineage>
</organism>
<dbReference type="GO" id="GO:0000050">
    <property type="term" value="P:urea cycle"/>
    <property type="evidence" value="ECO:0007669"/>
    <property type="project" value="UniProtKB-UniPathway"/>
</dbReference>
<gene>
    <name evidence="14" type="primary">rocF</name>
    <name evidence="14" type="ORF">AHA02nite_21850</name>
</gene>
<comment type="catalytic activity">
    <reaction evidence="8 13">
        <text>L-arginine + H2O = urea + L-ornithine</text>
        <dbReference type="Rhea" id="RHEA:20569"/>
        <dbReference type="ChEBI" id="CHEBI:15377"/>
        <dbReference type="ChEBI" id="CHEBI:16199"/>
        <dbReference type="ChEBI" id="CHEBI:32682"/>
        <dbReference type="ChEBI" id="CHEBI:46911"/>
        <dbReference type="EC" id="3.5.3.1"/>
    </reaction>
</comment>
<comment type="pathway">
    <text evidence="1">Nitrogen metabolism; urea cycle; L-ornithine and urea from L-arginine: step 1/1.</text>
</comment>
<dbReference type="NCBIfam" id="TIGR01229">
    <property type="entry name" value="rocF_arginase"/>
    <property type="match status" value="1"/>
</dbReference>
<evidence type="ECO:0000256" key="6">
    <source>
        <dbReference type="ARBA" id="ARBA00022801"/>
    </source>
</evidence>
<dbReference type="Proteomes" id="UP000321440">
    <property type="component" value="Unassembled WGS sequence"/>
</dbReference>